<dbReference type="PANTHER" id="PTHR14098:SF3">
    <property type="entry name" value="B-CELL LINKER PROTEIN"/>
    <property type="match status" value="1"/>
</dbReference>
<dbReference type="AlphaFoldDB" id="A0A674PME6"/>
<organism evidence="4 5">
    <name type="scientific">Takifugu rubripes</name>
    <name type="common">Japanese pufferfish</name>
    <name type="synonym">Fugu rubripes</name>
    <dbReference type="NCBI Taxonomy" id="31033"/>
    <lineage>
        <taxon>Eukaryota</taxon>
        <taxon>Metazoa</taxon>
        <taxon>Chordata</taxon>
        <taxon>Craniata</taxon>
        <taxon>Vertebrata</taxon>
        <taxon>Euteleostomi</taxon>
        <taxon>Actinopterygii</taxon>
        <taxon>Neopterygii</taxon>
        <taxon>Teleostei</taxon>
        <taxon>Neoteleostei</taxon>
        <taxon>Acanthomorphata</taxon>
        <taxon>Eupercaria</taxon>
        <taxon>Tetraodontiformes</taxon>
        <taxon>Tetradontoidea</taxon>
        <taxon>Tetraodontidae</taxon>
        <taxon>Takifugu</taxon>
    </lineage>
</organism>
<name>A0A674PME6_TAKRU</name>
<evidence type="ECO:0000256" key="2">
    <source>
        <dbReference type="PROSITE-ProRule" id="PRU00191"/>
    </source>
</evidence>
<dbReference type="GO" id="GO:0005737">
    <property type="term" value="C:cytoplasm"/>
    <property type="evidence" value="ECO:0007669"/>
    <property type="project" value="UniProtKB-ARBA"/>
</dbReference>
<accession>A0A674PME6</accession>
<dbReference type="FunFam" id="3.30.505.10:FF:000016">
    <property type="entry name" value="B-cell linker protein isoform 2"/>
    <property type="match status" value="1"/>
</dbReference>
<dbReference type="Pfam" id="PF00017">
    <property type="entry name" value="SH2"/>
    <property type="match status" value="1"/>
</dbReference>
<reference evidence="4" key="2">
    <citation type="submission" date="2025-08" db="UniProtKB">
        <authorList>
            <consortium name="Ensembl"/>
        </authorList>
    </citation>
    <scope>IDENTIFICATION</scope>
</reference>
<dbReference type="GO" id="GO:0007169">
    <property type="term" value="P:cell surface receptor protein tyrosine kinase signaling pathway"/>
    <property type="evidence" value="ECO:0007669"/>
    <property type="project" value="TreeGrafter"/>
</dbReference>
<evidence type="ECO:0000313" key="5">
    <source>
        <dbReference type="Proteomes" id="UP000005226"/>
    </source>
</evidence>
<feature type="domain" description="SH2" evidence="3">
    <location>
        <begin position="60"/>
        <end position="156"/>
    </location>
</feature>
<keyword evidence="1 2" id="KW-0727">SH2 domain</keyword>
<dbReference type="InParanoid" id="A0A674PME6"/>
<proteinExistence type="predicted"/>
<dbReference type="InterPro" id="IPR036860">
    <property type="entry name" value="SH2_dom_sf"/>
</dbReference>
<evidence type="ECO:0000259" key="3">
    <source>
        <dbReference type="PROSITE" id="PS50001"/>
    </source>
</evidence>
<dbReference type="Gene3D" id="3.30.505.10">
    <property type="entry name" value="SH2 domain"/>
    <property type="match status" value="1"/>
</dbReference>
<evidence type="ECO:0000256" key="1">
    <source>
        <dbReference type="ARBA" id="ARBA00022999"/>
    </source>
</evidence>
<dbReference type="PROSITE" id="PS50001">
    <property type="entry name" value="SH2"/>
    <property type="match status" value="1"/>
</dbReference>
<dbReference type="InterPro" id="IPR051751">
    <property type="entry name" value="Immunoreceptor_sig_adapters"/>
</dbReference>
<dbReference type="GO" id="GO:0035556">
    <property type="term" value="P:intracellular signal transduction"/>
    <property type="evidence" value="ECO:0007669"/>
    <property type="project" value="TreeGrafter"/>
</dbReference>
<reference evidence="4" key="3">
    <citation type="submission" date="2025-09" db="UniProtKB">
        <authorList>
            <consortium name="Ensembl"/>
        </authorList>
    </citation>
    <scope>IDENTIFICATION</scope>
</reference>
<dbReference type="PANTHER" id="PTHR14098">
    <property type="entry name" value="SH2 DOMAIN CONTAINING PROTEIN"/>
    <property type="match status" value="1"/>
</dbReference>
<protein>
    <recommendedName>
        <fullName evidence="3">SH2 domain-containing protein</fullName>
    </recommendedName>
</protein>
<sequence>MPLRLHCCAQGAATNLQRLFVSPPNLCPESKQPPDPERFQTFLQLQAGNNSASEIRNKHWYGGACDRKTADEPSLPQDGAFMVRKSSGQDAQQPYTLVVFYNGRVYNIPVRFIAATQQYALGREKSGEEVGAQRTPLVLIDGQNNTKDTTRLSYPVRPHGWNADE</sequence>
<evidence type="ECO:0000313" key="4">
    <source>
        <dbReference type="Ensembl" id="ENSTRUP00000086977.1"/>
    </source>
</evidence>
<dbReference type="Proteomes" id="UP000005226">
    <property type="component" value="Chromosome 4"/>
</dbReference>
<reference evidence="4 5" key="1">
    <citation type="journal article" date="2011" name="Genome Biol. Evol.">
        <title>Integration of the genetic map and genome assembly of fugu facilitates insights into distinct features of genome evolution in teleosts and mammals.</title>
        <authorList>
            <person name="Kai W."/>
            <person name="Kikuchi K."/>
            <person name="Tohari S."/>
            <person name="Chew A.K."/>
            <person name="Tay A."/>
            <person name="Fujiwara A."/>
            <person name="Hosoya S."/>
            <person name="Suetake H."/>
            <person name="Naruse K."/>
            <person name="Brenner S."/>
            <person name="Suzuki Y."/>
            <person name="Venkatesh B."/>
        </authorList>
    </citation>
    <scope>NUCLEOTIDE SEQUENCE [LARGE SCALE GENOMIC DNA]</scope>
</reference>
<dbReference type="Ensembl" id="ENSTRUT00000087246.1">
    <property type="protein sequence ID" value="ENSTRUP00000086977.1"/>
    <property type="gene ID" value="ENSTRUG00000028294.1"/>
</dbReference>
<dbReference type="InterPro" id="IPR000980">
    <property type="entry name" value="SH2"/>
</dbReference>
<dbReference type="OMA" id="HGWNADE"/>
<dbReference type="GeneTree" id="ENSGT00940000155715"/>
<keyword evidence="5" id="KW-1185">Reference proteome</keyword>
<dbReference type="SUPFAM" id="SSF55550">
    <property type="entry name" value="SH2 domain"/>
    <property type="match status" value="1"/>
</dbReference>